<evidence type="ECO:0000256" key="1">
    <source>
        <dbReference type="SAM" id="MobiDB-lite"/>
    </source>
</evidence>
<protein>
    <submittedName>
        <fullName evidence="2">Uncharacterized protein</fullName>
    </submittedName>
</protein>
<dbReference type="AlphaFoldDB" id="A0AAQ4PYJ3"/>
<reference evidence="2" key="3">
    <citation type="submission" date="2025-09" db="UniProtKB">
        <authorList>
            <consortium name="Ensembl"/>
        </authorList>
    </citation>
    <scope>IDENTIFICATION</scope>
</reference>
<evidence type="ECO:0000313" key="3">
    <source>
        <dbReference type="Proteomes" id="UP000007635"/>
    </source>
</evidence>
<evidence type="ECO:0000313" key="2">
    <source>
        <dbReference type="Ensembl" id="ENSGACP00000043802.1"/>
    </source>
</evidence>
<dbReference type="PANTHER" id="PTHR38654">
    <property type="entry name" value="BUCKY BALL-RELATED"/>
    <property type="match status" value="1"/>
</dbReference>
<accession>A0AAQ4PYJ3</accession>
<dbReference type="PANTHER" id="PTHR38654:SF1">
    <property type="entry name" value="BUCKY BALL"/>
    <property type="match status" value="1"/>
</dbReference>
<feature type="compositionally biased region" description="Basic and acidic residues" evidence="1">
    <location>
        <begin position="255"/>
        <end position="266"/>
    </location>
</feature>
<feature type="region of interest" description="Disordered" evidence="1">
    <location>
        <begin position="160"/>
        <end position="207"/>
    </location>
</feature>
<dbReference type="GeneTree" id="ENSGT00980000199119"/>
<feature type="region of interest" description="Disordered" evidence="1">
    <location>
        <begin position="254"/>
        <end position="280"/>
    </location>
</feature>
<reference evidence="2" key="2">
    <citation type="submission" date="2025-08" db="UniProtKB">
        <authorList>
            <consortium name="Ensembl"/>
        </authorList>
    </citation>
    <scope>IDENTIFICATION</scope>
</reference>
<name>A0AAQ4PYJ3_GASAC</name>
<dbReference type="InterPro" id="IPR053309">
    <property type="entry name" value="Balbiani_Body_Formation"/>
</dbReference>
<feature type="region of interest" description="Disordered" evidence="1">
    <location>
        <begin position="1"/>
        <end position="50"/>
    </location>
</feature>
<sequence>MAAMPAVNRPTHPGPIGGNLPTCINGGGPTSYPQGPGLHGTSQDPGLPSYLQHPMSARPVFYVHGPPPPPFLHYQWPMPFSYNPFAGFPGMSYGMVMPQFHPPPPPYMEAPAYVLPNTHMQPVDYRRFMHPQVHAPSAPYQNPNQGLRVRLPYIGNVRETVNSEVQTEPTRRGASSYGEESPVVSLDSGRGTASNSPLSSTSEKRGTAEVDNYTLPCRDSNDNQVKGTSATCTVKHCFDILQPKGTKTVQAHVKAPPEKKPSHKDEVEQESVPPCRDSHSNVWSLSSADGLEPVCRSSQQEEVVLERRESVPDILMSWGGGTTQTTILSLVEKQPLNDLSTEVDHPTETVKSPAVAGGAFANDAEGNLSSGDSTTLFKILKMRAAHEARKAEYRRENGGLVGNGLSG</sequence>
<reference evidence="2 3" key="1">
    <citation type="journal article" date="2021" name="G3 (Bethesda)">
        <title>Improved contiguity of the threespine stickleback genome using long-read sequencing.</title>
        <authorList>
            <person name="Nath S."/>
            <person name="Shaw D.E."/>
            <person name="White M.A."/>
        </authorList>
    </citation>
    <scope>NUCLEOTIDE SEQUENCE [LARGE SCALE GENOMIC DNA]</scope>
    <source>
        <strain evidence="2 3">Lake Benthic</strain>
    </source>
</reference>
<feature type="compositionally biased region" description="Polar residues" evidence="1">
    <location>
        <begin position="191"/>
        <end position="201"/>
    </location>
</feature>
<proteinExistence type="predicted"/>
<dbReference type="Proteomes" id="UP000007635">
    <property type="component" value="Chromosome III"/>
</dbReference>
<organism evidence="2 3">
    <name type="scientific">Gasterosteus aculeatus aculeatus</name>
    <name type="common">three-spined stickleback</name>
    <dbReference type="NCBI Taxonomy" id="481459"/>
    <lineage>
        <taxon>Eukaryota</taxon>
        <taxon>Metazoa</taxon>
        <taxon>Chordata</taxon>
        <taxon>Craniata</taxon>
        <taxon>Vertebrata</taxon>
        <taxon>Euteleostomi</taxon>
        <taxon>Actinopterygii</taxon>
        <taxon>Neopterygii</taxon>
        <taxon>Teleostei</taxon>
        <taxon>Neoteleostei</taxon>
        <taxon>Acanthomorphata</taxon>
        <taxon>Eupercaria</taxon>
        <taxon>Perciformes</taxon>
        <taxon>Cottioidei</taxon>
        <taxon>Gasterosteales</taxon>
        <taxon>Gasterosteidae</taxon>
        <taxon>Gasterosteus</taxon>
    </lineage>
</organism>
<dbReference type="Ensembl" id="ENSGACT00000041355.1">
    <property type="protein sequence ID" value="ENSGACP00000043802.1"/>
    <property type="gene ID" value="ENSGACG00000027582.1"/>
</dbReference>
<keyword evidence="3" id="KW-1185">Reference proteome</keyword>